<evidence type="ECO:0008006" key="4">
    <source>
        <dbReference type="Google" id="ProtNLM"/>
    </source>
</evidence>
<feature type="coiled-coil region" evidence="1">
    <location>
        <begin position="8"/>
        <end position="64"/>
    </location>
</feature>
<reference evidence="2" key="1">
    <citation type="journal article" date="2014" name="Int. J. Syst. Evol. Microbiol.">
        <title>Complete genome sequence of Corynebacterium casei LMG S-19264T (=DSM 44701T), isolated from a smear-ripened cheese.</title>
        <authorList>
            <consortium name="US DOE Joint Genome Institute (JGI-PGF)"/>
            <person name="Walter F."/>
            <person name="Albersmeier A."/>
            <person name="Kalinowski J."/>
            <person name="Ruckert C."/>
        </authorList>
    </citation>
    <scope>NUCLEOTIDE SEQUENCE</scope>
    <source>
        <strain evidence="2">CGMCC 1.15254</strain>
    </source>
</reference>
<dbReference type="AlphaFoldDB" id="A0A917C5N8"/>
<evidence type="ECO:0000313" key="2">
    <source>
        <dbReference type="EMBL" id="GGF73065.1"/>
    </source>
</evidence>
<reference evidence="2" key="2">
    <citation type="submission" date="2020-09" db="EMBL/GenBank/DDBJ databases">
        <authorList>
            <person name="Sun Q."/>
            <person name="Zhou Y."/>
        </authorList>
    </citation>
    <scope>NUCLEOTIDE SEQUENCE</scope>
    <source>
        <strain evidence="2">CGMCC 1.15254</strain>
    </source>
</reference>
<proteinExistence type="predicted"/>
<dbReference type="EMBL" id="BMHV01000026">
    <property type="protein sequence ID" value="GGF73065.1"/>
    <property type="molecule type" value="Genomic_DNA"/>
</dbReference>
<dbReference type="RefSeq" id="WP_188666521.1">
    <property type="nucleotide sequence ID" value="NZ_BMHV01000026.1"/>
</dbReference>
<evidence type="ECO:0000313" key="3">
    <source>
        <dbReference type="Proteomes" id="UP000632498"/>
    </source>
</evidence>
<keyword evidence="1" id="KW-0175">Coiled coil</keyword>
<dbReference type="Proteomes" id="UP000632498">
    <property type="component" value="Unassembled WGS sequence"/>
</dbReference>
<accession>A0A917C5N8</accession>
<dbReference type="Pfam" id="PF09686">
    <property type="entry name" value="Plasmid_RAQPRD"/>
    <property type="match status" value="1"/>
</dbReference>
<evidence type="ECO:0000256" key="1">
    <source>
        <dbReference type="SAM" id="Coils"/>
    </source>
</evidence>
<organism evidence="2 3">
    <name type="scientific">Terasakiella brassicae</name>
    <dbReference type="NCBI Taxonomy" id="1634917"/>
    <lineage>
        <taxon>Bacteria</taxon>
        <taxon>Pseudomonadati</taxon>
        <taxon>Pseudomonadota</taxon>
        <taxon>Alphaproteobacteria</taxon>
        <taxon>Rhodospirillales</taxon>
        <taxon>Terasakiellaceae</taxon>
        <taxon>Terasakiella</taxon>
    </lineage>
</organism>
<gene>
    <name evidence="2" type="ORF">GCM10011332_28820</name>
</gene>
<dbReference type="InterPro" id="IPR019110">
    <property type="entry name" value="Uncharacterised_RAQPRD"/>
</dbReference>
<protein>
    <recommendedName>
        <fullName evidence="4">Coiled coil domain-containing protein</fullName>
    </recommendedName>
</protein>
<comment type="caution">
    <text evidence="2">The sequence shown here is derived from an EMBL/GenBank/DDBJ whole genome shotgun (WGS) entry which is preliminary data.</text>
</comment>
<sequence>MTHKETYIQKIKKQLDDLEFEIERLKDKAAQKRAQVHVEYSRQMMELNTKKEMLNKELEDLAIASEDAWEELKTGADNAWQDLKEAVERARNHYS</sequence>
<keyword evidence="3" id="KW-1185">Reference proteome</keyword>
<name>A0A917C5N8_9PROT</name>